<evidence type="ECO:0000313" key="9">
    <source>
        <dbReference type="Proteomes" id="UP000663824"/>
    </source>
</evidence>
<dbReference type="GO" id="GO:0004386">
    <property type="term" value="F:helicase activity"/>
    <property type="evidence" value="ECO:0007669"/>
    <property type="project" value="UniProtKB-KW"/>
</dbReference>
<sequence length="110" mass="12818">MHISEITPEKKVNPNYIHHLTPKLQALCAQFPELKEGAKRVFTSYLRLLILMGNRKVLEVKSIDIDAFGSALHLDIAPKVLPGRINTVLKDRMRREMEHLWPFTTVYRLR</sequence>
<evidence type="ECO:0000259" key="3">
    <source>
        <dbReference type="SMART" id="SM01178"/>
    </source>
</evidence>
<comment type="caution">
    <text evidence="6">The sequence shown here is derived from an EMBL/GenBank/DDBJ whole genome shotgun (WGS) entry which is preliminary data.</text>
</comment>
<keyword evidence="1" id="KW-0378">Hydrolase</keyword>
<evidence type="ECO:0000313" key="4">
    <source>
        <dbReference type="EMBL" id="CAF1248208.1"/>
    </source>
</evidence>
<evidence type="ECO:0000313" key="6">
    <source>
        <dbReference type="EMBL" id="CAF2146394.1"/>
    </source>
</evidence>
<dbReference type="Proteomes" id="UP000676336">
    <property type="component" value="Unassembled WGS sequence"/>
</dbReference>
<dbReference type="InterPro" id="IPR025313">
    <property type="entry name" value="SPB4-like_CTE"/>
</dbReference>
<name>A0A816XGA5_9BILA</name>
<dbReference type="Proteomes" id="UP000663834">
    <property type="component" value="Unassembled WGS sequence"/>
</dbReference>
<gene>
    <name evidence="7" type="ORF">BYL167_LOCUS1409</name>
    <name evidence="4" type="ORF">CJN711_LOCUS14349</name>
    <name evidence="5" type="ORF">KQP761_LOCUS15356</name>
    <name evidence="6" type="ORF">MBJ925_LOCUS30467</name>
    <name evidence="8" type="ORF">SMN809_LOCUS5041</name>
</gene>
<accession>A0A816XGA5</accession>
<feature type="domain" description="ATP-dependent rRNA helicase SPB4-like C-terminal extension" evidence="3">
    <location>
        <begin position="19"/>
        <end position="82"/>
    </location>
</feature>
<dbReference type="EMBL" id="CAJOBH010000214">
    <property type="protein sequence ID" value="CAF3771222.1"/>
    <property type="molecule type" value="Genomic_DNA"/>
</dbReference>
<evidence type="ECO:0000313" key="8">
    <source>
        <dbReference type="EMBL" id="CAF3870185.1"/>
    </source>
</evidence>
<proteinExistence type="predicted"/>
<dbReference type="Proteomes" id="UP000663855">
    <property type="component" value="Unassembled WGS sequence"/>
</dbReference>
<keyword evidence="2" id="KW-0547">Nucleotide-binding</keyword>
<dbReference type="EMBL" id="CAJNOV010006463">
    <property type="protein sequence ID" value="CAF1248208.1"/>
    <property type="molecule type" value="Genomic_DNA"/>
</dbReference>
<dbReference type="Pfam" id="PF13959">
    <property type="entry name" value="CTE_SPB4"/>
    <property type="match status" value="1"/>
</dbReference>
<keyword evidence="2" id="KW-0347">Helicase</keyword>
<dbReference type="GO" id="GO:0016787">
    <property type="term" value="F:hydrolase activity"/>
    <property type="evidence" value="ECO:0007669"/>
    <property type="project" value="UniProtKB-KW"/>
</dbReference>
<dbReference type="EMBL" id="CAJNOW010007476">
    <property type="protein sequence ID" value="CAF1514783.1"/>
    <property type="molecule type" value="Genomic_DNA"/>
</dbReference>
<evidence type="ECO:0000313" key="5">
    <source>
        <dbReference type="EMBL" id="CAF1514783.1"/>
    </source>
</evidence>
<reference evidence="6" key="1">
    <citation type="submission" date="2021-02" db="EMBL/GenBank/DDBJ databases">
        <authorList>
            <person name="Nowell W R."/>
        </authorList>
    </citation>
    <scope>NUCLEOTIDE SEQUENCE</scope>
</reference>
<dbReference type="Proteomes" id="UP000681967">
    <property type="component" value="Unassembled WGS sequence"/>
</dbReference>
<organism evidence="6 9">
    <name type="scientific">Rotaria magnacalcarata</name>
    <dbReference type="NCBI Taxonomy" id="392030"/>
    <lineage>
        <taxon>Eukaryota</taxon>
        <taxon>Metazoa</taxon>
        <taxon>Spiralia</taxon>
        <taxon>Gnathifera</taxon>
        <taxon>Rotifera</taxon>
        <taxon>Eurotatoria</taxon>
        <taxon>Bdelloidea</taxon>
        <taxon>Philodinida</taxon>
        <taxon>Philodinidae</taxon>
        <taxon>Rotaria</taxon>
    </lineage>
</organism>
<evidence type="ECO:0000256" key="2">
    <source>
        <dbReference type="ARBA" id="ARBA00022806"/>
    </source>
</evidence>
<evidence type="ECO:0000256" key="1">
    <source>
        <dbReference type="ARBA" id="ARBA00022801"/>
    </source>
</evidence>
<evidence type="ECO:0000313" key="7">
    <source>
        <dbReference type="EMBL" id="CAF3771222.1"/>
    </source>
</evidence>
<dbReference type="EMBL" id="CAJOBI010001226">
    <property type="protein sequence ID" value="CAF3870185.1"/>
    <property type="molecule type" value="Genomic_DNA"/>
</dbReference>
<dbReference type="SMART" id="SM01178">
    <property type="entry name" value="DUF4217"/>
    <property type="match status" value="1"/>
</dbReference>
<protein>
    <recommendedName>
        <fullName evidence="3">ATP-dependent rRNA helicase SPB4-like C-terminal extension domain-containing protein</fullName>
    </recommendedName>
</protein>
<dbReference type="AlphaFoldDB" id="A0A816XGA5"/>
<dbReference type="EMBL" id="CAJNRE010016488">
    <property type="protein sequence ID" value="CAF2146394.1"/>
    <property type="molecule type" value="Genomic_DNA"/>
</dbReference>
<dbReference type="Proteomes" id="UP000663824">
    <property type="component" value="Unassembled WGS sequence"/>
</dbReference>
<keyword evidence="2" id="KW-0067">ATP-binding</keyword>